<evidence type="ECO:0000313" key="2">
    <source>
        <dbReference type="Proteomes" id="UP000193529"/>
    </source>
</evidence>
<gene>
    <name evidence="1" type="ORF">AWC19_06905</name>
</gene>
<dbReference type="AlphaFoldDB" id="A0A1X1ZQ63"/>
<dbReference type="InterPro" id="IPR016181">
    <property type="entry name" value="Acyl_CoA_acyltransferase"/>
</dbReference>
<dbReference type="Gene3D" id="3.40.630.30">
    <property type="match status" value="1"/>
</dbReference>
<accession>A0A1X1ZQ63</accession>
<name>A0A1X1ZQ63_9MYCO</name>
<comment type="caution">
    <text evidence="1">The sequence shown here is derived from an EMBL/GenBank/DDBJ whole genome shotgun (WGS) entry which is preliminary data.</text>
</comment>
<sequence>MLAGSAEHIALVAVCERQPDEVIGLASAGLTSDGWRELGLLVEDRYQSRGIGMSMLTILVNLLDRDQSLCASALFENCRLLDKLARFGTVTIRHECGISYARVIRALR</sequence>
<evidence type="ECO:0000313" key="1">
    <source>
        <dbReference type="EMBL" id="ORW25483.1"/>
    </source>
</evidence>
<dbReference type="RefSeq" id="WP_085078202.1">
    <property type="nucleotide sequence ID" value="NZ_JACKRZ010000432.1"/>
</dbReference>
<proteinExistence type="predicted"/>
<dbReference type="Proteomes" id="UP000193529">
    <property type="component" value="Unassembled WGS sequence"/>
</dbReference>
<keyword evidence="2" id="KW-1185">Reference proteome</keyword>
<dbReference type="SUPFAM" id="SSF55729">
    <property type="entry name" value="Acyl-CoA N-acyltransferases (Nat)"/>
    <property type="match status" value="1"/>
</dbReference>
<dbReference type="EMBL" id="LQPJ01000097">
    <property type="protein sequence ID" value="ORW25483.1"/>
    <property type="molecule type" value="Genomic_DNA"/>
</dbReference>
<evidence type="ECO:0008006" key="3">
    <source>
        <dbReference type="Google" id="ProtNLM"/>
    </source>
</evidence>
<protein>
    <recommendedName>
        <fullName evidence="3">N-acetyltransferase domain-containing protein</fullName>
    </recommendedName>
</protein>
<organism evidence="1 2">
    <name type="scientific">Mycobacterium palustre</name>
    <dbReference type="NCBI Taxonomy" id="153971"/>
    <lineage>
        <taxon>Bacteria</taxon>
        <taxon>Bacillati</taxon>
        <taxon>Actinomycetota</taxon>
        <taxon>Actinomycetes</taxon>
        <taxon>Mycobacteriales</taxon>
        <taxon>Mycobacteriaceae</taxon>
        <taxon>Mycobacterium</taxon>
        <taxon>Mycobacterium simiae complex</taxon>
    </lineage>
</organism>
<dbReference type="OrthoDB" id="5516749at2"/>
<reference evidence="1 2" key="1">
    <citation type="submission" date="2016-01" db="EMBL/GenBank/DDBJ databases">
        <title>The new phylogeny of the genus Mycobacterium.</title>
        <authorList>
            <person name="Tarcisio F."/>
            <person name="Conor M."/>
            <person name="Antonella G."/>
            <person name="Elisabetta G."/>
            <person name="Giulia F.S."/>
            <person name="Sara T."/>
            <person name="Anna F."/>
            <person name="Clotilde B."/>
            <person name="Roberto B."/>
            <person name="Veronica D.S."/>
            <person name="Fabio R."/>
            <person name="Monica P."/>
            <person name="Olivier J."/>
            <person name="Enrico T."/>
            <person name="Nicola S."/>
        </authorList>
    </citation>
    <scope>NUCLEOTIDE SEQUENCE [LARGE SCALE GENOMIC DNA]</scope>
    <source>
        <strain evidence="1 2">DSM 44572</strain>
    </source>
</reference>